<proteinExistence type="inferred from homology"/>
<dbReference type="EMBL" id="JARPOI010000016">
    <property type="protein sequence ID" value="KAJ9147570.1"/>
    <property type="molecule type" value="Genomic_DNA"/>
</dbReference>
<evidence type="ECO:0000256" key="7">
    <source>
        <dbReference type="RuleBase" id="RU362057"/>
    </source>
</evidence>
<dbReference type="InterPro" id="IPR050481">
    <property type="entry name" value="UDP-glycosyltransf_plant"/>
</dbReference>
<evidence type="ECO:0000256" key="6">
    <source>
        <dbReference type="RuleBase" id="RU003718"/>
    </source>
</evidence>
<protein>
    <recommendedName>
        <fullName evidence="7">Glycosyltransferase</fullName>
        <ecNumber evidence="7">2.4.1.-</ecNumber>
    </recommendedName>
</protein>
<dbReference type="EC" id="2.4.1.-" evidence="7"/>
<comment type="similarity">
    <text evidence="2 6">Belongs to the UDP-glycosyltransferase family.</text>
</comment>
<dbReference type="Proteomes" id="UP001174677">
    <property type="component" value="Chromosome 16"/>
</dbReference>
<evidence type="ECO:0000256" key="4">
    <source>
        <dbReference type="ARBA" id="ARBA00022679"/>
    </source>
</evidence>
<reference evidence="8" key="1">
    <citation type="journal article" date="2023" name="Plant Biotechnol. J.">
        <title>Chromosome-level wild Hevea brasiliensis genome provides new tools for genomic-assisted breeding and valuable loci to elevate rubber yield.</title>
        <authorList>
            <person name="Cheng H."/>
            <person name="Song X."/>
            <person name="Hu Y."/>
            <person name="Wu T."/>
            <person name="Yang Q."/>
            <person name="An Z."/>
            <person name="Feng S."/>
            <person name="Deng Z."/>
            <person name="Wu W."/>
            <person name="Zeng X."/>
            <person name="Tu M."/>
            <person name="Wang X."/>
            <person name="Huang H."/>
        </authorList>
    </citation>
    <scope>NUCLEOTIDE SEQUENCE</scope>
    <source>
        <strain evidence="8">MT/VB/25A 57/8</strain>
    </source>
</reference>
<dbReference type="PANTHER" id="PTHR48048:SF76">
    <property type="entry name" value="UDP-GLYCOSYLTRANSFERASE 708D1-LIKE"/>
    <property type="match status" value="1"/>
</dbReference>
<dbReference type="Gene3D" id="3.40.50.2000">
    <property type="entry name" value="Glycogen Phosphorylase B"/>
    <property type="match status" value="2"/>
</dbReference>
<evidence type="ECO:0000256" key="2">
    <source>
        <dbReference type="ARBA" id="ARBA00009995"/>
    </source>
</evidence>
<dbReference type="InterPro" id="IPR035595">
    <property type="entry name" value="UDP_glycos_trans_CS"/>
</dbReference>
<evidence type="ECO:0000256" key="1">
    <source>
        <dbReference type="ARBA" id="ARBA00004935"/>
    </source>
</evidence>
<keyword evidence="3 6" id="KW-0328">Glycosyltransferase</keyword>
<dbReference type="Pfam" id="PF00201">
    <property type="entry name" value="UDPGT"/>
    <property type="match status" value="1"/>
</dbReference>
<comment type="pathway">
    <text evidence="1">Pigment biosynthesis; anthocyanin biosynthesis.</text>
</comment>
<comment type="catalytic activity">
    <reaction evidence="5">
        <text>an anthocyanidin + UDP-alpha-D-glucose + H(+) = an anthocyanidin 3-O-beta-D-glucoside + UDP</text>
        <dbReference type="Rhea" id="RHEA:20093"/>
        <dbReference type="ChEBI" id="CHEBI:15378"/>
        <dbReference type="ChEBI" id="CHEBI:16307"/>
        <dbReference type="ChEBI" id="CHEBI:58223"/>
        <dbReference type="ChEBI" id="CHEBI:58885"/>
        <dbReference type="ChEBI" id="CHEBI:143576"/>
        <dbReference type="EC" id="2.4.1.115"/>
    </reaction>
</comment>
<keyword evidence="4 6" id="KW-0808">Transferase</keyword>
<accession>A0ABQ9KW19</accession>
<gene>
    <name evidence="8" type="ORF">P3X46_029716</name>
</gene>
<dbReference type="CDD" id="cd03784">
    <property type="entry name" value="GT1_Gtf-like"/>
    <property type="match status" value="1"/>
</dbReference>
<comment type="caution">
    <text evidence="8">The sequence shown here is derived from an EMBL/GenBank/DDBJ whole genome shotgun (WGS) entry which is preliminary data.</text>
</comment>
<name>A0ABQ9KW19_HEVBR</name>
<dbReference type="InterPro" id="IPR002213">
    <property type="entry name" value="UDP_glucos_trans"/>
</dbReference>
<dbReference type="PROSITE" id="PS00375">
    <property type="entry name" value="UDPGT"/>
    <property type="match status" value="1"/>
</dbReference>
<evidence type="ECO:0000313" key="9">
    <source>
        <dbReference type="Proteomes" id="UP001174677"/>
    </source>
</evidence>
<keyword evidence="9" id="KW-1185">Reference proteome</keyword>
<evidence type="ECO:0000313" key="8">
    <source>
        <dbReference type="EMBL" id="KAJ9147570.1"/>
    </source>
</evidence>
<evidence type="ECO:0000256" key="3">
    <source>
        <dbReference type="ARBA" id="ARBA00022676"/>
    </source>
</evidence>
<dbReference type="SUPFAM" id="SSF53756">
    <property type="entry name" value="UDP-Glycosyltransferase/glycogen phosphorylase"/>
    <property type="match status" value="1"/>
</dbReference>
<evidence type="ECO:0000256" key="5">
    <source>
        <dbReference type="ARBA" id="ARBA00047606"/>
    </source>
</evidence>
<organism evidence="8 9">
    <name type="scientific">Hevea brasiliensis</name>
    <name type="common">Para rubber tree</name>
    <name type="synonym">Siphonia brasiliensis</name>
    <dbReference type="NCBI Taxonomy" id="3981"/>
    <lineage>
        <taxon>Eukaryota</taxon>
        <taxon>Viridiplantae</taxon>
        <taxon>Streptophyta</taxon>
        <taxon>Embryophyta</taxon>
        <taxon>Tracheophyta</taxon>
        <taxon>Spermatophyta</taxon>
        <taxon>Magnoliopsida</taxon>
        <taxon>eudicotyledons</taxon>
        <taxon>Gunneridae</taxon>
        <taxon>Pentapetalae</taxon>
        <taxon>rosids</taxon>
        <taxon>fabids</taxon>
        <taxon>Malpighiales</taxon>
        <taxon>Euphorbiaceae</taxon>
        <taxon>Crotonoideae</taxon>
        <taxon>Micrandreae</taxon>
        <taxon>Hevea</taxon>
    </lineage>
</organism>
<dbReference type="PANTHER" id="PTHR48048">
    <property type="entry name" value="GLYCOSYLTRANSFERASE"/>
    <property type="match status" value="1"/>
</dbReference>
<sequence>MLSSSDQKLAHIALLPSAGMGHLTPFFRLAALLAGNNIKVTFITPSPTVSLAESQTLFRFFASFPEINQKQFHLLPLDKHPSNSEDPFYYHMERICQSSHLLSSLLSSLSPPLSALITDMSLASPAISITQALNLPNYVFFTSSAKMSTLFMSFHALIDSEATTDLDEIEAIKIPGLEAIPRSWIPPPLLQNTNNLLKTYFLENGKKMAESSGILVNTFESIEHEPLRKLNEGKVIEGLPPVIAIGPLAPCEFEKIQPLPWLDEQPAGSVVYVSFGSRTAMSREQLKELGEGLAISGHRFLWMVKDKKVDREDEEDLGQVIGSGLMEKLKEKGLVVKYWLNQEAILSHPAVGGFLSHCGWNSITEAIWNGVRILAWPQHGDQKINADIAEKIGLGTWEKSWGWGEETAVNGTDIAEKIKEMMGNELLRHQAMHIREEARTAVEIGGSSRMGPMELIETWKKT</sequence>